<feature type="compositionally biased region" description="Low complexity" evidence="3">
    <location>
        <begin position="973"/>
        <end position="991"/>
    </location>
</feature>
<feature type="region of interest" description="Disordered" evidence="3">
    <location>
        <begin position="96"/>
        <end position="181"/>
    </location>
</feature>
<accession>A0AAE1Q2C4</accession>
<feature type="region of interest" description="Disordered" evidence="3">
    <location>
        <begin position="1055"/>
        <end position="1100"/>
    </location>
</feature>
<dbReference type="PANTHER" id="PTHR10380:SF173">
    <property type="entry name" value="CUTICULAR PROTEIN 47EF, ISOFORM C-RELATED"/>
    <property type="match status" value="1"/>
</dbReference>
<dbReference type="EMBL" id="JAWZYT010000786">
    <property type="protein sequence ID" value="KAK4319029.1"/>
    <property type="molecule type" value="Genomic_DNA"/>
</dbReference>
<dbReference type="InterPro" id="IPR050468">
    <property type="entry name" value="Cuticle_Struct_Prot"/>
</dbReference>
<evidence type="ECO:0000313" key="6">
    <source>
        <dbReference type="Proteomes" id="UP001292094"/>
    </source>
</evidence>
<feature type="region of interest" description="Disordered" evidence="3">
    <location>
        <begin position="957"/>
        <end position="991"/>
    </location>
</feature>
<keyword evidence="4" id="KW-0732">Signal</keyword>
<feature type="chain" id="PRO_5041961669" evidence="4">
    <location>
        <begin position="20"/>
        <end position="1129"/>
    </location>
</feature>
<dbReference type="Proteomes" id="UP001292094">
    <property type="component" value="Unassembled WGS sequence"/>
</dbReference>
<evidence type="ECO:0000256" key="4">
    <source>
        <dbReference type="SAM" id="SignalP"/>
    </source>
</evidence>
<dbReference type="PROSITE" id="PS51155">
    <property type="entry name" value="CHIT_BIND_RR_2"/>
    <property type="match status" value="8"/>
</dbReference>
<dbReference type="InterPro" id="IPR031311">
    <property type="entry name" value="CHIT_BIND_RR_consensus"/>
</dbReference>
<dbReference type="AlphaFoldDB" id="A0AAE1Q2C4"/>
<feature type="signal peptide" evidence="4">
    <location>
        <begin position="1"/>
        <end position="19"/>
    </location>
</feature>
<dbReference type="GO" id="GO:0008010">
    <property type="term" value="F:structural constituent of chitin-based larval cuticle"/>
    <property type="evidence" value="ECO:0007669"/>
    <property type="project" value="TreeGrafter"/>
</dbReference>
<dbReference type="PROSITE" id="PS00233">
    <property type="entry name" value="CHIT_BIND_RR_1"/>
    <property type="match status" value="3"/>
</dbReference>
<protein>
    <submittedName>
        <fullName evidence="5">Uncharacterized protein</fullName>
    </submittedName>
</protein>
<feature type="compositionally biased region" description="Low complexity" evidence="3">
    <location>
        <begin position="163"/>
        <end position="181"/>
    </location>
</feature>
<feature type="compositionally biased region" description="Low complexity" evidence="3">
    <location>
        <begin position="587"/>
        <end position="597"/>
    </location>
</feature>
<feature type="region of interest" description="Disordered" evidence="3">
    <location>
        <begin position="789"/>
        <end position="876"/>
    </location>
</feature>
<dbReference type="GO" id="GO:0062129">
    <property type="term" value="C:chitin-based extracellular matrix"/>
    <property type="evidence" value="ECO:0007669"/>
    <property type="project" value="TreeGrafter"/>
</dbReference>
<evidence type="ECO:0000313" key="5">
    <source>
        <dbReference type="EMBL" id="KAK4319029.1"/>
    </source>
</evidence>
<evidence type="ECO:0000256" key="1">
    <source>
        <dbReference type="ARBA" id="ARBA00022460"/>
    </source>
</evidence>
<evidence type="ECO:0000256" key="2">
    <source>
        <dbReference type="PROSITE-ProRule" id="PRU00497"/>
    </source>
</evidence>
<comment type="caution">
    <text evidence="5">The sequence shown here is derived from an EMBL/GenBank/DDBJ whole genome shotgun (WGS) entry which is preliminary data.</text>
</comment>
<feature type="compositionally biased region" description="Low complexity" evidence="3">
    <location>
        <begin position="317"/>
        <end position="327"/>
    </location>
</feature>
<feature type="region of interest" description="Disordered" evidence="3">
    <location>
        <begin position="417"/>
        <end position="451"/>
    </location>
</feature>
<dbReference type="InterPro" id="IPR000618">
    <property type="entry name" value="Insect_cuticle"/>
</dbReference>
<reference evidence="5" key="1">
    <citation type="submission" date="2023-11" db="EMBL/GenBank/DDBJ databases">
        <title>Genome assemblies of two species of porcelain crab, Petrolisthes cinctipes and Petrolisthes manimaculis (Anomura: Porcellanidae).</title>
        <authorList>
            <person name="Angst P."/>
        </authorList>
    </citation>
    <scope>NUCLEOTIDE SEQUENCE</scope>
    <source>
        <strain evidence="5">PB745_02</strain>
        <tissue evidence="5">Gill</tissue>
    </source>
</reference>
<feature type="compositionally biased region" description="Low complexity" evidence="3">
    <location>
        <begin position="134"/>
        <end position="146"/>
    </location>
</feature>
<feature type="region of interest" description="Disordered" evidence="3">
    <location>
        <begin position="249"/>
        <end position="336"/>
    </location>
</feature>
<gene>
    <name evidence="5" type="ORF">Pmani_010008</name>
</gene>
<evidence type="ECO:0000256" key="3">
    <source>
        <dbReference type="SAM" id="MobiDB-lite"/>
    </source>
</evidence>
<organism evidence="5 6">
    <name type="scientific">Petrolisthes manimaculis</name>
    <dbReference type="NCBI Taxonomy" id="1843537"/>
    <lineage>
        <taxon>Eukaryota</taxon>
        <taxon>Metazoa</taxon>
        <taxon>Ecdysozoa</taxon>
        <taxon>Arthropoda</taxon>
        <taxon>Crustacea</taxon>
        <taxon>Multicrustacea</taxon>
        <taxon>Malacostraca</taxon>
        <taxon>Eumalacostraca</taxon>
        <taxon>Eucarida</taxon>
        <taxon>Decapoda</taxon>
        <taxon>Pleocyemata</taxon>
        <taxon>Anomura</taxon>
        <taxon>Galatheoidea</taxon>
        <taxon>Porcellanidae</taxon>
        <taxon>Petrolisthes</taxon>
    </lineage>
</organism>
<feature type="compositionally biased region" description="Low complexity" evidence="3">
    <location>
        <begin position="433"/>
        <end position="451"/>
    </location>
</feature>
<keyword evidence="6" id="KW-1185">Reference proteome</keyword>
<feature type="compositionally biased region" description="Low complexity" evidence="3">
    <location>
        <begin position="857"/>
        <end position="867"/>
    </location>
</feature>
<dbReference type="Pfam" id="PF00379">
    <property type="entry name" value="Chitin_bind_4"/>
    <property type="match status" value="8"/>
</dbReference>
<feature type="compositionally biased region" description="Low complexity" evidence="3">
    <location>
        <begin position="703"/>
        <end position="721"/>
    </location>
</feature>
<feature type="region of interest" description="Disordered" evidence="3">
    <location>
        <begin position="519"/>
        <end position="606"/>
    </location>
</feature>
<keyword evidence="1 2" id="KW-0193">Cuticle</keyword>
<feature type="region of interest" description="Disordered" evidence="3">
    <location>
        <begin position="687"/>
        <end position="721"/>
    </location>
</feature>
<name>A0AAE1Q2C4_9EUCA</name>
<dbReference type="PANTHER" id="PTHR10380">
    <property type="entry name" value="CUTICLE PROTEIN"/>
    <property type="match status" value="1"/>
</dbReference>
<sequence length="1129" mass="117165">MATWTSLVVLSLAVVSTLSFPSPDTAYNIPDVTSGTRSQYHIHHDDGTYKYGYSTGEDAYERAMSQTPGKVSGAFGYKDATGTSYNLEYTADERGFIPSGSHLPVAPEVPERQPTAGYSVGSSAHEEDANTFQSSGASGAPGLSAGEYSSFHSPSDTPSAGGYSASEFVSSPSESSHSDASYSFSYNAGDSSRTETADPNLNIHGSYSFIPPDNPTRLTVNYRAGSSTGFVAEGAHLPVEPEEIPAKEEAASVHAEGSRPSLTEYSAAPSPTGYHATPVVYARDPTPALSPTPSPVPVASFSDETARVRSSAGEDGSYSFSYQTSDSSRSESGDAQNKVNGRFSFVADDGIERNIQYIAGSETGYIAEGAHLPQGAPVPGAESGIPTGRIYPILSEEEANALAASGASGAPGLSAGEYSSFHSPSDTPSAGGYSASEFVSSPSESSHSDASYSFSYNAGDSSRTETADPNLNIHGSYSFIPPDNPTRLTVNYRAGSSTGFVAEGAHLPVEPEEIPAKEEAASVHAEGSRPSLTEYSAAPSPTGYHATPVVYARDPTPALSPTPSPVPVASFSDETARVRSSAGEDGSYSFSYQTSDSSRSESGDAQNKVNGRFSFVADDGIERNIQYIAGSETGYIAEGAHLPQGAPVPGAESGIPTGRIYPILSEEEANALAASGASGAPGLSAGEYSSFHSPSDTPSAGGYSASEFVSSPSESSHSDASYSFSYNAGDSSRTETADPNLNIHGSYSFIPPDNPTRLTVNYRAGSSTGFVAEGAHLPVEPEEIPAKEEAASVHAEGSRPSLTEYSAAPSPTGYHATPVVYARDPTPALSPTPSPVPVASFSDETARVRSSAGEDGSYSFSYQTSDSSRSESGDAQNKVNGRFSFVADDGIERNIQYIAGSETGYIAEGAHLPQGAPVPGAESGIPTGRIYPILSEEEANALAASGASGAPGLSAGEYSSFHSPSDTPSAGGYSASEFVSSPSESSHSDASYSFSYNAGDSSRTETADPNLNIHGSYSFIPPDNPTRLTVNYRAGSSTGFVAEGAHLPVEPEEIPAKEEAASVHAEGSRPSLTEYSAAPSPKSPSFPHPRTYEAKPPTSSSLRVGDVILHQYPASNSEKFGYVFTAVDR</sequence>
<proteinExistence type="predicted"/>